<proteinExistence type="predicted"/>
<evidence type="ECO:0000313" key="1">
    <source>
        <dbReference type="EMBL" id="CAB4185553.1"/>
    </source>
</evidence>
<protein>
    <submittedName>
        <fullName evidence="1">Baseplate wedge subunit</fullName>
    </submittedName>
</protein>
<organism evidence="1">
    <name type="scientific">uncultured Caudovirales phage</name>
    <dbReference type="NCBI Taxonomy" id="2100421"/>
    <lineage>
        <taxon>Viruses</taxon>
        <taxon>Duplodnaviria</taxon>
        <taxon>Heunggongvirae</taxon>
        <taxon>Uroviricota</taxon>
        <taxon>Caudoviricetes</taxon>
        <taxon>Peduoviridae</taxon>
        <taxon>Maltschvirus</taxon>
        <taxon>Maltschvirus maltsch</taxon>
    </lineage>
</organism>
<reference evidence="1" key="1">
    <citation type="submission" date="2020-05" db="EMBL/GenBank/DDBJ databases">
        <authorList>
            <person name="Chiriac C."/>
            <person name="Salcher M."/>
            <person name="Ghai R."/>
            <person name="Kavagutti S V."/>
        </authorList>
    </citation>
    <scope>NUCLEOTIDE SEQUENCE</scope>
</reference>
<dbReference type="EMBL" id="LR797078">
    <property type="protein sequence ID" value="CAB4185553.1"/>
    <property type="molecule type" value="Genomic_DNA"/>
</dbReference>
<accession>A0A6J5QMA3</accession>
<sequence>MATFDYTSRDYNSIQTDLLARANRVLPEWTSRDSSDFGVLMVDLWAYMGDILHYYIDRAAKESFLGTATQRESVIAIANLLDYLPTGRRSATSSITINAANTTATDTTPIYIPKNTRFVASPLVDTASNVIFTSNTPIAFVGTSTGASVNLVSNGVTYNTYPKSTIVTVPLTEGELFTETYTSTGLLNQRITLRQTGSVTSSISVTVNEGAAGADVSYGYVDRLIAGNSSDKIFAVDIAADNYSVVTFGNNINGIIPAVNSTITITYRKSRGSAGNVVVGAIKAIESTLVPSKPALDGLVIIPNTSQAVGGVDIESMASLKANIPASFRSQDRAVSLQDYKDLILRVPGIVRSTAYLSGSTVNILAASQPSNYGSTDTLVLTTDEVTKITDYLSPRQITFVTSSVGASVSLTPINLVGSIQIKDNYIQESVYANVVVAIKNLFSFDNADFGNKVSLGELYRTMLAVDGVDYAVITRFTTTGSNIIDSASGFTGVKASATSMLVFSSVSTAFTLVPSGGITASGG</sequence>
<gene>
    <name evidence="1" type="ORF">UFOVP1130_75</name>
</gene>
<name>A0A6J5QMA3_9CAUD</name>